<proteinExistence type="predicted"/>
<evidence type="ECO:0000256" key="1">
    <source>
        <dbReference type="SAM" id="MobiDB-lite"/>
    </source>
</evidence>
<accession>A0A3A4ZC99</accession>
<dbReference type="EMBL" id="QZJF01000017">
    <property type="protein sequence ID" value="RJR26792.1"/>
    <property type="molecule type" value="Genomic_DNA"/>
</dbReference>
<evidence type="ECO:0000313" key="3">
    <source>
        <dbReference type="Proteomes" id="UP000265540"/>
    </source>
</evidence>
<dbReference type="AlphaFoldDB" id="A0A3A4ZC99"/>
<protein>
    <submittedName>
        <fullName evidence="2">Uncharacterized protein</fullName>
    </submittedName>
</protein>
<organism evidence="2 3">
    <name type="scientific">candidate division WWE3 bacterium</name>
    <dbReference type="NCBI Taxonomy" id="2053526"/>
    <lineage>
        <taxon>Bacteria</taxon>
        <taxon>Katanobacteria</taxon>
    </lineage>
</organism>
<feature type="compositionally biased region" description="Gly residues" evidence="1">
    <location>
        <begin position="118"/>
        <end position="134"/>
    </location>
</feature>
<dbReference type="Proteomes" id="UP000265540">
    <property type="component" value="Unassembled WGS sequence"/>
</dbReference>
<reference evidence="2 3" key="1">
    <citation type="journal article" date="2017" name="ISME J.">
        <title>Energy and carbon metabolisms in a deep terrestrial subsurface fluid microbial community.</title>
        <authorList>
            <person name="Momper L."/>
            <person name="Jungbluth S.P."/>
            <person name="Lee M.D."/>
            <person name="Amend J.P."/>
        </authorList>
    </citation>
    <scope>NUCLEOTIDE SEQUENCE [LARGE SCALE GENOMIC DNA]</scope>
    <source>
        <strain evidence="2">SURF_46</strain>
    </source>
</reference>
<gene>
    <name evidence="2" type="ORF">C4561_03350</name>
</gene>
<comment type="caution">
    <text evidence="2">The sequence shown here is derived from an EMBL/GenBank/DDBJ whole genome shotgun (WGS) entry which is preliminary data.</text>
</comment>
<evidence type="ECO:0000313" key="2">
    <source>
        <dbReference type="EMBL" id="RJR26792.1"/>
    </source>
</evidence>
<feature type="region of interest" description="Disordered" evidence="1">
    <location>
        <begin position="111"/>
        <end position="134"/>
    </location>
</feature>
<sequence>MINKKLIFGLSALILGAGVFMLPGKVMAYQGDYTQKGPNCDPERHEAMEQAFENNDYQAWADLMEGRGRVTEVINESNFNRFAEAHRLAEEGNYDAADAIRAELGLRTRNGERTGSGYMRGMGQGRGQGLGINR</sequence>
<name>A0A3A4ZC99_UNCKA</name>